<dbReference type="GO" id="GO:0015628">
    <property type="term" value="P:protein secretion by the type II secretion system"/>
    <property type="evidence" value="ECO:0007669"/>
    <property type="project" value="InterPro"/>
</dbReference>
<name>A0A537IFJ9_9BACT</name>
<feature type="compositionally biased region" description="Basic residues" evidence="2">
    <location>
        <begin position="162"/>
        <end position="173"/>
    </location>
</feature>
<accession>A0A537IFJ9</accession>
<evidence type="ECO:0000256" key="3">
    <source>
        <dbReference type="SAM" id="Phobius"/>
    </source>
</evidence>
<organism evidence="4 5">
    <name type="scientific">Candidatus Segetimicrobium genomatis</name>
    <dbReference type="NCBI Taxonomy" id="2569760"/>
    <lineage>
        <taxon>Bacteria</taxon>
        <taxon>Bacillati</taxon>
        <taxon>Candidatus Sysuimicrobiota</taxon>
        <taxon>Candidatus Sysuimicrobiia</taxon>
        <taxon>Candidatus Sysuimicrobiales</taxon>
        <taxon>Candidatus Segetimicrobiaceae</taxon>
        <taxon>Candidatus Segetimicrobium</taxon>
    </lineage>
</organism>
<dbReference type="Proteomes" id="UP000318834">
    <property type="component" value="Unassembled WGS sequence"/>
</dbReference>
<feature type="compositionally biased region" description="Basic and acidic residues" evidence="2">
    <location>
        <begin position="108"/>
        <end position="123"/>
    </location>
</feature>
<dbReference type="EMBL" id="VBAP01000167">
    <property type="protein sequence ID" value="TMI70009.1"/>
    <property type="molecule type" value="Genomic_DNA"/>
</dbReference>
<dbReference type="InterPro" id="IPR007690">
    <property type="entry name" value="T2SS_GspM"/>
</dbReference>
<comment type="caution">
    <text evidence="4">The sequence shown here is derived from an EMBL/GenBank/DDBJ whole genome shotgun (WGS) entry which is preliminary data.</text>
</comment>
<feature type="region of interest" description="Disordered" evidence="2">
    <location>
        <begin position="99"/>
        <end position="173"/>
    </location>
</feature>
<evidence type="ECO:0000256" key="1">
    <source>
        <dbReference type="SAM" id="Coils"/>
    </source>
</evidence>
<keyword evidence="3" id="KW-0472">Membrane</keyword>
<reference evidence="4 5" key="1">
    <citation type="journal article" date="2019" name="Nat. Microbiol.">
        <title>Mediterranean grassland soil C-N compound turnover is dependent on rainfall and depth, and is mediated by genomically divergent microorganisms.</title>
        <authorList>
            <person name="Diamond S."/>
            <person name="Andeer P.F."/>
            <person name="Li Z."/>
            <person name="Crits-Christoph A."/>
            <person name="Burstein D."/>
            <person name="Anantharaman K."/>
            <person name="Lane K.R."/>
            <person name="Thomas B.C."/>
            <person name="Pan C."/>
            <person name="Northen T.R."/>
            <person name="Banfield J.F."/>
        </authorList>
    </citation>
    <scope>NUCLEOTIDE SEQUENCE [LARGE SCALE GENOMIC DNA]</scope>
    <source>
        <strain evidence="4">NP_8</strain>
    </source>
</reference>
<evidence type="ECO:0000313" key="5">
    <source>
        <dbReference type="Proteomes" id="UP000318834"/>
    </source>
</evidence>
<dbReference type="AlphaFoldDB" id="A0A537IFJ9"/>
<protein>
    <submittedName>
        <fullName evidence="4">Uncharacterized protein</fullName>
    </submittedName>
</protein>
<keyword evidence="3" id="KW-0812">Transmembrane</keyword>
<gene>
    <name evidence="4" type="ORF">E6H05_14195</name>
</gene>
<evidence type="ECO:0000256" key="2">
    <source>
        <dbReference type="SAM" id="MobiDB-lite"/>
    </source>
</evidence>
<sequence>MSRRERLVLMVIGPLGILLVFYYLVYSPKQAEYSRLRAELDDRRMQLERMETTARQLTRLREEYTRLQAFIAEVEAKLPAEKELPSLLVQLERLTRSLGVSHSRRPHPRPEQERRRPPAEHRRPPVPCRPRAEDRPRAARQLPQHRRPLPTSGTRLGFRLLGHSRRSSGWRPN</sequence>
<dbReference type="GO" id="GO:0015627">
    <property type="term" value="C:type II protein secretion system complex"/>
    <property type="evidence" value="ECO:0007669"/>
    <property type="project" value="InterPro"/>
</dbReference>
<keyword evidence="3" id="KW-1133">Transmembrane helix</keyword>
<evidence type="ECO:0000313" key="4">
    <source>
        <dbReference type="EMBL" id="TMI70009.1"/>
    </source>
</evidence>
<dbReference type="Pfam" id="PF04612">
    <property type="entry name" value="T2SSM"/>
    <property type="match status" value="1"/>
</dbReference>
<feature type="transmembrane region" description="Helical" evidence="3">
    <location>
        <begin position="7"/>
        <end position="26"/>
    </location>
</feature>
<feature type="coiled-coil region" evidence="1">
    <location>
        <begin position="33"/>
        <end position="77"/>
    </location>
</feature>
<keyword evidence="1" id="KW-0175">Coiled coil</keyword>
<proteinExistence type="predicted"/>